<dbReference type="Proteomes" id="UP001311232">
    <property type="component" value="Unassembled WGS sequence"/>
</dbReference>
<gene>
    <name evidence="1" type="ORF">CRENBAI_019701</name>
</gene>
<reference evidence="1 2" key="1">
    <citation type="submission" date="2021-06" db="EMBL/GenBank/DDBJ databases">
        <authorList>
            <person name="Palmer J.M."/>
        </authorList>
    </citation>
    <scope>NUCLEOTIDE SEQUENCE [LARGE SCALE GENOMIC DNA]</scope>
    <source>
        <strain evidence="1 2">MEX-2019</strain>
        <tissue evidence="1">Muscle</tissue>
    </source>
</reference>
<dbReference type="EMBL" id="JAHHUM010002886">
    <property type="protein sequence ID" value="KAK5600445.1"/>
    <property type="molecule type" value="Genomic_DNA"/>
</dbReference>
<dbReference type="AlphaFoldDB" id="A0AAV9QXC7"/>
<organism evidence="1 2">
    <name type="scientific">Crenichthys baileyi</name>
    <name type="common">White River springfish</name>
    <dbReference type="NCBI Taxonomy" id="28760"/>
    <lineage>
        <taxon>Eukaryota</taxon>
        <taxon>Metazoa</taxon>
        <taxon>Chordata</taxon>
        <taxon>Craniata</taxon>
        <taxon>Vertebrata</taxon>
        <taxon>Euteleostomi</taxon>
        <taxon>Actinopterygii</taxon>
        <taxon>Neopterygii</taxon>
        <taxon>Teleostei</taxon>
        <taxon>Neoteleostei</taxon>
        <taxon>Acanthomorphata</taxon>
        <taxon>Ovalentaria</taxon>
        <taxon>Atherinomorphae</taxon>
        <taxon>Cyprinodontiformes</taxon>
        <taxon>Goodeidae</taxon>
        <taxon>Crenichthys</taxon>
    </lineage>
</organism>
<sequence>MVVYMQNIEYSKKNEYAELLESPRWALQMQHMSREFLYKLLLQQKSGNNFSAIIMAHSNHCCKQRFCPRDVSRKAAINPSWKREQISYFFLQSFRKRHNLNPVMTKLSLSFLFFG</sequence>
<comment type="caution">
    <text evidence="1">The sequence shown here is derived from an EMBL/GenBank/DDBJ whole genome shotgun (WGS) entry which is preliminary data.</text>
</comment>
<proteinExistence type="predicted"/>
<accession>A0AAV9QXC7</accession>
<name>A0AAV9QXC7_9TELE</name>
<evidence type="ECO:0000313" key="1">
    <source>
        <dbReference type="EMBL" id="KAK5600445.1"/>
    </source>
</evidence>
<keyword evidence="2" id="KW-1185">Reference proteome</keyword>
<evidence type="ECO:0000313" key="2">
    <source>
        <dbReference type="Proteomes" id="UP001311232"/>
    </source>
</evidence>
<protein>
    <submittedName>
        <fullName evidence="1">Uncharacterized protein</fullName>
    </submittedName>
</protein>